<keyword evidence="12 16" id="KW-0479">Metal-binding</keyword>
<evidence type="ECO:0000259" key="19">
    <source>
        <dbReference type="Pfam" id="PF05524"/>
    </source>
</evidence>
<keyword evidence="9 16" id="KW-0762">Sugar transport</keyword>
<dbReference type="Gene3D" id="3.20.20.60">
    <property type="entry name" value="Phosphoenolpyruvate-binding domains"/>
    <property type="match status" value="1"/>
</dbReference>
<dbReference type="PROSITE" id="PS00742">
    <property type="entry name" value="PEP_ENZYMES_2"/>
    <property type="match status" value="1"/>
</dbReference>
<protein>
    <recommendedName>
        <fullName evidence="6 16">Phosphoenolpyruvate-protein phosphotransferase</fullName>
        <ecNumber evidence="5 16">2.7.3.9</ecNumber>
    </recommendedName>
    <alternativeName>
        <fullName evidence="15 16">Phosphotransferase system, enzyme I</fullName>
    </alternativeName>
</protein>
<dbReference type="InterPro" id="IPR015813">
    <property type="entry name" value="Pyrv/PenolPyrv_kinase-like_dom"/>
</dbReference>
<evidence type="ECO:0000256" key="6">
    <source>
        <dbReference type="ARBA" id="ARBA00016544"/>
    </source>
</evidence>
<evidence type="ECO:0000313" key="20">
    <source>
        <dbReference type="EMBL" id="MCW9714473.1"/>
    </source>
</evidence>
<dbReference type="SUPFAM" id="SSF51621">
    <property type="entry name" value="Phosphoenolpyruvate/pyruvate domain"/>
    <property type="match status" value="1"/>
</dbReference>
<keyword evidence="14 16" id="KW-0460">Magnesium</keyword>
<keyword evidence="8 16" id="KW-0963">Cytoplasm</keyword>
<dbReference type="InterPro" id="IPR006318">
    <property type="entry name" value="PTS_EI-like"/>
</dbReference>
<evidence type="ECO:0000256" key="16">
    <source>
        <dbReference type="PIRNR" id="PIRNR000732"/>
    </source>
</evidence>
<keyword evidence="21" id="KW-1185">Reference proteome</keyword>
<evidence type="ECO:0000256" key="9">
    <source>
        <dbReference type="ARBA" id="ARBA00022597"/>
    </source>
</evidence>
<evidence type="ECO:0000256" key="15">
    <source>
        <dbReference type="ARBA" id="ARBA00033235"/>
    </source>
</evidence>
<evidence type="ECO:0000256" key="3">
    <source>
        <dbReference type="ARBA" id="ARBA00004496"/>
    </source>
</evidence>
<feature type="domain" description="PEP-utilising enzyme C-terminal" evidence="18">
    <location>
        <begin position="260"/>
        <end position="545"/>
    </location>
</feature>
<evidence type="ECO:0000256" key="11">
    <source>
        <dbReference type="ARBA" id="ARBA00022683"/>
    </source>
</evidence>
<dbReference type="PROSITE" id="PS00370">
    <property type="entry name" value="PEP_ENZYMES_PHOS_SITE"/>
    <property type="match status" value="1"/>
</dbReference>
<name>A0ABT3Q2Z8_9BACT</name>
<comment type="similarity">
    <text evidence="4 16">Belongs to the PEP-utilizing enzyme family.</text>
</comment>
<evidence type="ECO:0000259" key="18">
    <source>
        <dbReference type="Pfam" id="PF02896"/>
    </source>
</evidence>
<dbReference type="InterPro" id="IPR008279">
    <property type="entry name" value="PEP-util_enz_mobile_dom"/>
</dbReference>
<dbReference type="InterPro" id="IPR024692">
    <property type="entry name" value="PTS_EI"/>
</dbReference>
<keyword evidence="10 16" id="KW-0808">Transferase</keyword>
<comment type="subcellular location">
    <subcellularLocation>
        <location evidence="3 16">Cytoplasm</location>
    </subcellularLocation>
</comment>
<keyword evidence="11 16" id="KW-0598">Phosphotransferase system</keyword>
<dbReference type="RefSeq" id="WP_265791787.1">
    <property type="nucleotide sequence ID" value="NZ_BAABRS010000006.1"/>
</dbReference>
<evidence type="ECO:0000256" key="7">
    <source>
        <dbReference type="ARBA" id="ARBA00022448"/>
    </source>
</evidence>
<dbReference type="SUPFAM" id="SSF47831">
    <property type="entry name" value="Enzyme I of the PEP:sugar phosphotransferase system HPr-binding (sub)domain"/>
    <property type="match status" value="1"/>
</dbReference>
<comment type="cofactor">
    <cofactor evidence="2 16">
        <name>Mg(2+)</name>
        <dbReference type="ChEBI" id="CHEBI:18420"/>
    </cofactor>
</comment>
<dbReference type="InterPro" id="IPR040442">
    <property type="entry name" value="Pyrv_kinase-like_dom_sf"/>
</dbReference>
<keyword evidence="13 16" id="KW-0418">Kinase</keyword>
<accession>A0ABT3Q2Z8</accession>
<dbReference type="InterPro" id="IPR036618">
    <property type="entry name" value="PtsI_HPr-bd_sf"/>
</dbReference>
<evidence type="ECO:0000259" key="17">
    <source>
        <dbReference type="Pfam" id="PF00391"/>
    </source>
</evidence>
<evidence type="ECO:0000256" key="13">
    <source>
        <dbReference type="ARBA" id="ARBA00022777"/>
    </source>
</evidence>
<dbReference type="Pfam" id="PF00391">
    <property type="entry name" value="PEP-utilizers"/>
    <property type="match status" value="1"/>
</dbReference>
<keyword evidence="7 16" id="KW-0813">Transport</keyword>
<proteinExistence type="inferred from homology"/>
<dbReference type="InterPro" id="IPR036637">
    <property type="entry name" value="Phosphohistidine_dom_sf"/>
</dbReference>
<feature type="domain" description="Phosphotransferase system enzyme I N-terminal" evidence="19">
    <location>
        <begin position="16"/>
        <end position="135"/>
    </location>
</feature>
<dbReference type="GO" id="GO:0005524">
    <property type="term" value="F:ATP binding"/>
    <property type="evidence" value="ECO:0007669"/>
    <property type="project" value="UniProtKB-KW"/>
</dbReference>
<dbReference type="Pfam" id="PF05524">
    <property type="entry name" value="PEP-utilisers_N"/>
    <property type="match status" value="1"/>
</dbReference>
<dbReference type="InterPro" id="IPR023151">
    <property type="entry name" value="PEP_util_CS"/>
</dbReference>
<evidence type="ECO:0000256" key="12">
    <source>
        <dbReference type="ARBA" id="ARBA00022723"/>
    </source>
</evidence>
<dbReference type="Gene3D" id="1.10.274.10">
    <property type="entry name" value="PtsI, HPr-binding domain"/>
    <property type="match status" value="1"/>
</dbReference>
<evidence type="ECO:0000256" key="4">
    <source>
        <dbReference type="ARBA" id="ARBA00007837"/>
    </source>
</evidence>
<dbReference type="InterPro" id="IPR018274">
    <property type="entry name" value="PEP_util_AS"/>
</dbReference>
<evidence type="ECO:0000256" key="1">
    <source>
        <dbReference type="ARBA" id="ARBA00000683"/>
    </source>
</evidence>
<comment type="catalytic activity">
    <reaction evidence="1 16">
        <text>L-histidyl-[protein] + phosphoenolpyruvate = N(pros)-phospho-L-histidyl-[protein] + pyruvate</text>
        <dbReference type="Rhea" id="RHEA:23880"/>
        <dbReference type="Rhea" id="RHEA-COMP:9745"/>
        <dbReference type="Rhea" id="RHEA-COMP:9746"/>
        <dbReference type="ChEBI" id="CHEBI:15361"/>
        <dbReference type="ChEBI" id="CHEBI:29979"/>
        <dbReference type="ChEBI" id="CHEBI:58702"/>
        <dbReference type="ChEBI" id="CHEBI:64837"/>
        <dbReference type="EC" id="2.7.3.9"/>
    </reaction>
</comment>
<gene>
    <name evidence="20" type="primary">ptsP</name>
    <name evidence="20" type="ORF">LQ318_16325</name>
</gene>
<dbReference type="InterPro" id="IPR008731">
    <property type="entry name" value="PTS_EIN"/>
</dbReference>
<dbReference type="PANTHER" id="PTHR46244:SF6">
    <property type="entry name" value="PHOSPHOENOLPYRUVATE-PROTEIN PHOSPHOTRANSFERASE"/>
    <property type="match status" value="1"/>
</dbReference>
<evidence type="ECO:0000256" key="8">
    <source>
        <dbReference type="ARBA" id="ARBA00022490"/>
    </source>
</evidence>
<evidence type="ECO:0000256" key="2">
    <source>
        <dbReference type="ARBA" id="ARBA00001946"/>
    </source>
</evidence>
<dbReference type="InterPro" id="IPR050499">
    <property type="entry name" value="PEP-utilizing_PTS_enzyme"/>
</dbReference>
<dbReference type="PANTHER" id="PTHR46244">
    <property type="entry name" value="PHOSPHOENOLPYRUVATE-PROTEIN PHOSPHOTRANSFERASE"/>
    <property type="match status" value="1"/>
</dbReference>
<sequence length="575" mass="64236">MKKMSDNLQAEEVLLKGAAAAPGIAVGKASLYRQRRPRIYGQNITDDQVGHQLERFEKALDVAREELDSLRADQDHEDASDLLQTQIQMLGDPDLHSRIENEIKNNNKAADAAIDKVFEDYLNVMKRQEGVLKERSVDISDVRDRLIQIVNNEDGKPRFEPGTILVAHNLSPREVIEFSENNIAGIIMDKGGTTSHAAILARAMQIPAIVGVKDASETIGADELLILDGVEGSIVVNPSTTTRKKYDERISRVAEEHSREQALCEKKSETADGHPFVLRANVEFQEELNFVDIYQAEGIGLLRTESMYLHQSSFRDEEKQCDFYRTVLKATHPHPVTVRLFDAGGDKFFDLGQEEQNPFLGWRGIRMLLDQRPLLEQQLKAILKSAGTYPGRTRILVPMVTTLDEVEIINKTVKKLQNQLKENNCKVDEDIEVGLMVEVPNVAVQAEDFARKTDFLSIGTNDLTQYLLAVDRGNERISNLYDQRHPAVWRLIQMVAEAGKRTGTPVSVCGELSSDPVAACCLLGMGINELSMTPALLPKVKQALCSHTLKEMDQLVSEVLKCTTTAEVDSLFSNF</sequence>
<dbReference type="GO" id="GO:0008965">
    <property type="term" value="F:phosphoenolpyruvate-protein phosphotransferase activity"/>
    <property type="evidence" value="ECO:0007669"/>
    <property type="project" value="UniProtKB-EC"/>
</dbReference>
<keyword evidence="20" id="KW-0547">Nucleotide-binding</keyword>
<dbReference type="EMBL" id="JAJNDC010000006">
    <property type="protein sequence ID" value="MCW9714473.1"/>
    <property type="molecule type" value="Genomic_DNA"/>
</dbReference>
<comment type="function">
    <text evidence="16">General (non sugar-specific) component of the phosphoenolpyruvate-dependent sugar phosphotransferase system (sugar PTS). This major carbohydrate active-transport system catalyzes the phosphorylation of incoming sugar substrates concomitantly with their translocation across the cell membrane. Enzyme I transfers the phosphoryl group from phosphoenolpyruvate (PEP) to the phosphoryl carrier protein (HPr).</text>
</comment>
<dbReference type="Proteomes" id="UP001207337">
    <property type="component" value="Unassembled WGS sequence"/>
</dbReference>
<dbReference type="Pfam" id="PF02896">
    <property type="entry name" value="PEP-utilizers_C"/>
    <property type="match status" value="1"/>
</dbReference>
<keyword evidence="20" id="KW-0067">ATP-binding</keyword>
<dbReference type="EC" id="2.7.3.9" evidence="5 16"/>
<feature type="domain" description="PEP-utilising enzyme mobile" evidence="17">
    <location>
        <begin position="159"/>
        <end position="232"/>
    </location>
</feature>
<dbReference type="SUPFAM" id="SSF52009">
    <property type="entry name" value="Phosphohistidine domain"/>
    <property type="match status" value="1"/>
</dbReference>
<evidence type="ECO:0000256" key="5">
    <source>
        <dbReference type="ARBA" id="ARBA00012232"/>
    </source>
</evidence>
<organism evidence="20 21">
    <name type="scientific">Fodinibius salicampi</name>
    <dbReference type="NCBI Taxonomy" id="1920655"/>
    <lineage>
        <taxon>Bacteria</taxon>
        <taxon>Pseudomonadati</taxon>
        <taxon>Balneolota</taxon>
        <taxon>Balneolia</taxon>
        <taxon>Balneolales</taxon>
        <taxon>Balneolaceae</taxon>
        <taxon>Fodinibius</taxon>
    </lineage>
</organism>
<dbReference type="PIRSF" id="PIRSF000732">
    <property type="entry name" value="PTS_enzyme_I"/>
    <property type="match status" value="1"/>
</dbReference>
<dbReference type="PRINTS" id="PR01736">
    <property type="entry name" value="PHPHTRNFRASE"/>
</dbReference>
<comment type="caution">
    <text evidence="20">The sequence shown here is derived from an EMBL/GenBank/DDBJ whole genome shotgun (WGS) entry which is preliminary data.</text>
</comment>
<evidence type="ECO:0000256" key="10">
    <source>
        <dbReference type="ARBA" id="ARBA00022679"/>
    </source>
</evidence>
<dbReference type="Gene3D" id="3.50.30.10">
    <property type="entry name" value="Phosphohistidine domain"/>
    <property type="match status" value="1"/>
</dbReference>
<reference evidence="20 21" key="1">
    <citation type="submission" date="2021-11" db="EMBL/GenBank/DDBJ databases">
        <title>Aliifidinibius sp. nov., a new bacterium isolated from saline soil.</title>
        <authorList>
            <person name="Galisteo C."/>
            <person name="De La Haba R."/>
            <person name="Sanchez-Porro C."/>
            <person name="Ventosa A."/>
        </authorList>
    </citation>
    <scope>NUCLEOTIDE SEQUENCE [LARGE SCALE GENOMIC DNA]</scope>
    <source>
        <strain evidence="20 21">KACC 190600</strain>
    </source>
</reference>
<evidence type="ECO:0000256" key="14">
    <source>
        <dbReference type="ARBA" id="ARBA00022842"/>
    </source>
</evidence>
<dbReference type="NCBIfam" id="TIGR01417">
    <property type="entry name" value="PTS_I_fam"/>
    <property type="match status" value="1"/>
</dbReference>
<dbReference type="InterPro" id="IPR000121">
    <property type="entry name" value="PEP_util_C"/>
</dbReference>
<evidence type="ECO:0000313" key="21">
    <source>
        <dbReference type="Proteomes" id="UP001207337"/>
    </source>
</evidence>